<dbReference type="CDD" id="cd00126">
    <property type="entry name" value="PAH"/>
    <property type="match status" value="1"/>
</dbReference>
<evidence type="ECO:0000256" key="1">
    <source>
        <dbReference type="ARBA" id="ARBA00004613"/>
    </source>
</evidence>
<keyword evidence="8" id="KW-1185">Reference proteome</keyword>
<dbReference type="GO" id="GO:0005179">
    <property type="term" value="F:hormone activity"/>
    <property type="evidence" value="ECO:0007669"/>
    <property type="project" value="InterPro"/>
</dbReference>
<dbReference type="PROSITE" id="PS00265">
    <property type="entry name" value="PANCREATIC_HORMONE_1"/>
    <property type="match status" value="1"/>
</dbReference>
<evidence type="ECO:0000256" key="5">
    <source>
        <dbReference type="SAM" id="SignalP"/>
    </source>
</evidence>
<evidence type="ECO:0000313" key="8">
    <source>
        <dbReference type="Proteomes" id="UP000242188"/>
    </source>
</evidence>
<keyword evidence="7" id="KW-0527">Neuropeptide</keyword>
<proteinExistence type="evidence at transcript level"/>
<evidence type="ECO:0000313" key="6">
    <source>
        <dbReference type="EMBL" id="AXN93508.1"/>
    </source>
</evidence>
<dbReference type="OrthoDB" id="9972427at2759"/>
<dbReference type="SMR" id="A0A210PXD3"/>
<dbReference type="EMBL" id="NEDP02005421">
    <property type="protein sequence ID" value="OWF41126.1"/>
    <property type="molecule type" value="Genomic_DNA"/>
</dbReference>
<keyword evidence="5" id="KW-0732">Signal</keyword>
<gene>
    <name evidence="7" type="ORF">KP79_PYT04777</name>
</gene>
<evidence type="ECO:0000256" key="4">
    <source>
        <dbReference type="RuleBase" id="RU000656"/>
    </source>
</evidence>
<comment type="subcellular location">
    <subcellularLocation>
        <location evidence="1">Secreted</location>
    </subcellularLocation>
</comment>
<reference evidence="7 8" key="1">
    <citation type="journal article" date="2017" name="Nat. Ecol. Evol.">
        <title>Scallop genome provides insights into evolution of bilaterian karyotype and development.</title>
        <authorList>
            <person name="Wang S."/>
            <person name="Zhang J."/>
            <person name="Jiao W."/>
            <person name="Li J."/>
            <person name="Xun X."/>
            <person name="Sun Y."/>
            <person name="Guo X."/>
            <person name="Huan P."/>
            <person name="Dong B."/>
            <person name="Zhang L."/>
            <person name="Hu X."/>
            <person name="Sun X."/>
            <person name="Wang J."/>
            <person name="Zhao C."/>
            <person name="Wang Y."/>
            <person name="Wang D."/>
            <person name="Huang X."/>
            <person name="Wang R."/>
            <person name="Lv J."/>
            <person name="Li Y."/>
            <person name="Zhang Z."/>
            <person name="Liu B."/>
            <person name="Lu W."/>
            <person name="Hui Y."/>
            <person name="Liang J."/>
            <person name="Zhou Z."/>
            <person name="Hou R."/>
            <person name="Li X."/>
            <person name="Liu Y."/>
            <person name="Li H."/>
            <person name="Ning X."/>
            <person name="Lin Y."/>
            <person name="Zhao L."/>
            <person name="Xing Q."/>
            <person name="Dou J."/>
            <person name="Li Y."/>
            <person name="Mao J."/>
            <person name="Guo H."/>
            <person name="Dou H."/>
            <person name="Li T."/>
            <person name="Mu C."/>
            <person name="Jiang W."/>
            <person name="Fu Q."/>
            <person name="Fu X."/>
            <person name="Miao Y."/>
            <person name="Liu J."/>
            <person name="Yu Q."/>
            <person name="Li R."/>
            <person name="Liao H."/>
            <person name="Li X."/>
            <person name="Kong Y."/>
            <person name="Jiang Z."/>
            <person name="Chourrout D."/>
            <person name="Li R."/>
            <person name="Bao Z."/>
        </authorList>
    </citation>
    <scope>NUCLEOTIDE SEQUENCE [LARGE SCALE GENOMIC DNA]</scope>
    <source>
        <strain evidence="7 8">PY_sf001</strain>
    </source>
</reference>
<accession>A0A210PXD3</accession>
<dbReference type="Pfam" id="PF00159">
    <property type="entry name" value="Hormone_3"/>
    <property type="match status" value="1"/>
</dbReference>
<name>A0A210PXD3_MIZYE</name>
<feature type="chain" id="PRO_5036031243" evidence="5">
    <location>
        <begin position="23"/>
        <end position="96"/>
    </location>
</feature>
<evidence type="ECO:0000256" key="3">
    <source>
        <dbReference type="ARBA" id="ARBA00022525"/>
    </source>
</evidence>
<dbReference type="GO" id="GO:0007218">
    <property type="term" value="P:neuropeptide signaling pathway"/>
    <property type="evidence" value="ECO:0007669"/>
    <property type="project" value="UniProtKB-KW"/>
</dbReference>
<sequence length="96" mass="11134">MQKFVLTTVLIVCALLVSQVTCQEAMLEPPDRPHSFRTPDQLRSYLRALNEYYSIVGRPRFGRSVNKRSLESSLFNTEDLNTGDYPAFEDERDLYI</sequence>
<organism evidence="7 8">
    <name type="scientific">Mizuhopecten yessoensis</name>
    <name type="common">Japanese scallop</name>
    <name type="synonym">Patinopecten yessoensis</name>
    <dbReference type="NCBI Taxonomy" id="6573"/>
    <lineage>
        <taxon>Eukaryota</taxon>
        <taxon>Metazoa</taxon>
        <taxon>Spiralia</taxon>
        <taxon>Lophotrochozoa</taxon>
        <taxon>Mollusca</taxon>
        <taxon>Bivalvia</taxon>
        <taxon>Autobranchia</taxon>
        <taxon>Pteriomorphia</taxon>
        <taxon>Pectinida</taxon>
        <taxon>Pectinoidea</taxon>
        <taxon>Pectinidae</taxon>
        <taxon>Mizuhopecten</taxon>
    </lineage>
</organism>
<keyword evidence="3" id="KW-0964">Secreted</keyword>
<evidence type="ECO:0000313" key="7">
    <source>
        <dbReference type="EMBL" id="OWF41126.1"/>
    </source>
</evidence>
<dbReference type="SMART" id="SM00309">
    <property type="entry name" value="PAH"/>
    <property type="match status" value="1"/>
</dbReference>
<dbReference type="InterPro" id="IPR001955">
    <property type="entry name" value="Pancreatic_hormone-like"/>
</dbReference>
<dbReference type="InterPro" id="IPR020392">
    <property type="entry name" value="Pancreatic_hormone-like_CS"/>
</dbReference>
<dbReference type="PROSITE" id="PS50276">
    <property type="entry name" value="PANCREATIC_HORMONE_2"/>
    <property type="match status" value="1"/>
</dbReference>
<comment type="similarity">
    <text evidence="2 4">Belongs to the NPY family.</text>
</comment>
<dbReference type="Proteomes" id="UP000242188">
    <property type="component" value="Unassembled WGS sequence"/>
</dbReference>
<dbReference type="GO" id="GO:0005576">
    <property type="term" value="C:extracellular region"/>
    <property type="evidence" value="ECO:0007669"/>
    <property type="project" value="UniProtKB-SubCell"/>
</dbReference>
<protein>
    <submittedName>
        <fullName evidence="6">Neuropeptide F</fullName>
    </submittedName>
    <submittedName>
        <fullName evidence="7">Pro-neuropeptide Y</fullName>
    </submittedName>
</protein>
<dbReference type="EMBL" id="MH045240">
    <property type="protein sequence ID" value="AXN93508.1"/>
    <property type="molecule type" value="mRNA"/>
</dbReference>
<dbReference type="STRING" id="6573.A0A210PXD3"/>
<dbReference type="AlphaFoldDB" id="A0A210PXD3"/>
<evidence type="ECO:0000256" key="2">
    <source>
        <dbReference type="ARBA" id="ARBA00010022"/>
    </source>
</evidence>
<feature type="signal peptide" evidence="5">
    <location>
        <begin position="1"/>
        <end position="22"/>
    </location>
</feature>
<reference evidence="6" key="2">
    <citation type="submission" date="2018-03" db="EMBL/GenBank/DDBJ databases">
        <title>Identification and characterization of neuropeptides by transcriptome and proteome analyses in a bivalve mollusc Patinopecten yessoensis.</title>
        <authorList>
            <person name="Zhang M."/>
            <person name="Wang Y."/>
            <person name="Li Y."/>
            <person name="Li W."/>
            <person name="Li R."/>
            <person name="Xie X."/>
            <person name="Wang S."/>
            <person name="Hu X."/>
            <person name="Zhang L."/>
            <person name="Bao Z."/>
        </authorList>
    </citation>
    <scope>NUCLEOTIDE SEQUENCE</scope>
    <source>
        <tissue evidence="6">Ganglion</tissue>
    </source>
</reference>